<reference evidence="1" key="1">
    <citation type="submission" date="2021-01" db="UniProtKB">
        <authorList>
            <consortium name="EnsemblMetazoa"/>
        </authorList>
    </citation>
    <scope>IDENTIFICATION</scope>
</reference>
<evidence type="ECO:0000313" key="1">
    <source>
        <dbReference type="EnsemblMetazoa" id="CLYHEMP014328.1"/>
    </source>
</evidence>
<dbReference type="AlphaFoldDB" id="A0A7M5WWU4"/>
<dbReference type="Proteomes" id="UP000594262">
    <property type="component" value="Unplaced"/>
</dbReference>
<dbReference type="EnsemblMetazoa" id="CLYHEMT014328.1">
    <property type="protein sequence ID" value="CLYHEMP014328.1"/>
    <property type="gene ID" value="CLYHEMG014328"/>
</dbReference>
<keyword evidence="2" id="KW-1185">Reference proteome</keyword>
<accession>A0A7M5WWU4</accession>
<name>A0A7M5WWU4_9CNID</name>
<protein>
    <submittedName>
        <fullName evidence="1">Uncharacterized protein</fullName>
    </submittedName>
</protein>
<proteinExistence type="predicted"/>
<organism evidence="1 2">
    <name type="scientific">Clytia hemisphaerica</name>
    <dbReference type="NCBI Taxonomy" id="252671"/>
    <lineage>
        <taxon>Eukaryota</taxon>
        <taxon>Metazoa</taxon>
        <taxon>Cnidaria</taxon>
        <taxon>Hydrozoa</taxon>
        <taxon>Hydroidolina</taxon>
        <taxon>Leptothecata</taxon>
        <taxon>Obeliida</taxon>
        <taxon>Clytiidae</taxon>
        <taxon>Clytia</taxon>
    </lineage>
</organism>
<sequence length="146" mass="17143">MILPVLSPEYRLDYNLQIHSIDTGDWCKYIVATNYNKETGNFDYFVPSLGMRSFSKDLEFVTTFNRQDKHFFYHPVQMGVKYHIRIQQTYTGNGSYQYTVFMDGVKIHTALNNNAQQFHNLHVYMTRSIDSPCNATVSKFKITNFL</sequence>
<evidence type="ECO:0000313" key="2">
    <source>
        <dbReference type="Proteomes" id="UP000594262"/>
    </source>
</evidence>